<dbReference type="OrthoDB" id="6056323at2759"/>
<evidence type="ECO:0000313" key="1">
    <source>
        <dbReference type="EMBL" id="VDH92397.1"/>
    </source>
</evidence>
<sequence>MFSSLEIRFNFDSEQEFTMVPLQLYIAVIAVTLATALPNPKSNKWQLCQKYDLLYRQCLPPQEWICDKSKVPETYVRYNIRQAMKDSDGSFVNYLKHSKECDGVSKHVFSKQNAVEDIRGSGMTNMAKIHKFPMCREVRTPVTHIYRSINQIMTGKKLGDEICEVVLGDQGVQTIYKVECIGHKRTTKCRFHYAPQKDYYCRPTNYVTRTMAVLCPSDNGRITLHAEKIPTACSCVKVGCDDTFTPKRIL</sequence>
<evidence type="ECO:0008006" key="3">
    <source>
        <dbReference type="Google" id="ProtNLM"/>
    </source>
</evidence>
<gene>
    <name evidence="1" type="ORF">MGAL_10B078884</name>
</gene>
<protein>
    <recommendedName>
        <fullName evidence="3">Spaetzle domain-containing protein</fullName>
    </recommendedName>
</protein>
<proteinExistence type="predicted"/>
<comment type="caution">
    <text evidence="1">The sequence shown here is derived from an EMBL/GenBank/DDBJ whole genome shotgun (WGS) entry which is preliminary data.</text>
</comment>
<evidence type="ECO:0000313" key="2">
    <source>
        <dbReference type="Proteomes" id="UP000596742"/>
    </source>
</evidence>
<name>A0A8B6BKZ1_MYTGA</name>
<keyword evidence="2" id="KW-1185">Reference proteome</keyword>
<dbReference type="AlphaFoldDB" id="A0A8B6BKZ1"/>
<reference evidence="1" key="1">
    <citation type="submission" date="2018-11" db="EMBL/GenBank/DDBJ databases">
        <authorList>
            <person name="Alioto T."/>
            <person name="Alioto T."/>
        </authorList>
    </citation>
    <scope>NUCLEOTIDE SEQUENCE</scope>
</reference>
<organism evidence="1 2">
    <name type="scientific">Mytilus galloprovincialis</name>
    <name type="common">Mediterranean mussel</name>
    <dbReference type="NCBI Taxonomy" id="29158"/>
    <lineage>
        <taxon>Eukaryota</taxon>
        <taxon>Metazoa</taxon>
        <taxon>Spiralia</taxon>
        <taxon>Lophotrochozoa</taxon>
        <taxon>Mollusca</taxon>
        <taxon>Bivalvia</taxon>
        <taxon>Autobranchia</taxon>
        <taxon>Pteriomorphia</taxon>
        <taxon>Mytilida</taxon>
        <taxon>Mytiloidea</taxon>
        <taxon>Mytilidae</taxon>
        <taxon>Mytilinae</taxon>
        <taxon>Mytilus</taxon>
    </lineage>
</organism>
<accession>A0A8B6BKZ1</accession>
<dbReference type="Proteomes" id="UP000596742">
    <property type="component" value="Unassembled WGS sequence"/>
</dbReference>
<dbReference type="EMBL" id="UYJE01000340">
    <property type="protein sequence ID" value="VDH92397.1"/>
    <property type="molecule type" value="Genomic_DNA"/>
</dbReference>